<keyword evidence="3" id="KW-1003">Cell membrane</keyword>
<feature type="transmembrane region" description="Helical" evidence="7">
    <location>
        <begin position="190"/>
        <end position="215"/>
    </location>
</feature>
<evidence type="ECO:0000256" key="7">
    <source>
        <dbReference type="RuleBase" id="RU363032"/>
    </source>
</evidence>
<evidence type="ECO:0000259" key="8">
    <source>
        <dbReference type="PROSITE" id="PS50928"/>
    </source>
</evidence>
<comment type="caution">
    <text evidence="9">The sequence shown here is derived from an EMBL/GenBank/DDBJ whole genome shotgun (WGS) entry which is preliminary data.</text>
</comment>
<evidence type="ECO:0000313" key="10">
    <source>
        <dbReference type="Proteomes" id="UP001596113"/>
    </source>
</evidence>
<dbReference type="SUPFAM" id="SSF161098">
    <property type="entry name" value="MetI-like"/>
    <property type="match status" value="1"/>
</dbReference>
<keyword evidence="10" id="KW-1185">Reference proteome</keyword>
<dbReference type="InterPro" id="IPR035906">
    <property type="entry name" value="MetI-like_sf"/>
</dbReference>
<keyword evidence="2 7" id="KW-0813">Transport</keyword>
<dbReference type="Pfam" id="PF00528">
    <property type="entry name" value="BPD_transp_1"/>
    <property type="match status" value="1"/>
</dbReference>
<evidence type="ECO:0000313" key="9">
    <source>
        <dbReference type="EMBL" id="MFC5404088.1"/>
    </source>
</evidence>
<keyword evidence="5 7" id="KW-1133">Transmembrane helix</keyword>
<name>A0ABW0HUP0_9BACL</name>
<dbReference type="PROSITE" id="PS50928">
    <property type="entry name" value="ABC_TM1"/>
    <property type="match status" value="1"/>
</dbReference>
<dbReference type="CDD" id="cd06261">
    <property type="entry name" value="TM_PBP2"/>
    <property type="match status" value="1"/>
</dbReference>
<feature type="transmembrane region" description="Helical" evidence="7">
    <location>
        <begin position="82"/>
        <end position="101"/>
    </location>
</feature>
<protein>
    <submittedName>
        <fullName evidence="9">Carbohydrate ABC transporter permease</fullName>
    </submittedName>
</protein>
<feature type="transmembrane region" description="Helical" evidence="7">
    <location>
        <begin position="251"/>
        <end position="269"/>
    </location>
</feature>
<feature type="transmembrane region" description="Helical" evidence="7">
    <location>
        <begin position="146"/>
        <end position="169"/>
    </location>
</feature>
<dbReference type="Gene3D" id="1.10.3720.10">
    <property type="entry name" value="MetI-like"/>
    <property type="match status" value="1"/>
</dbReference>
<keyword evidence="4 7" id="KW-0812">Transmembrane</keyword>
<proteinExistence type="inferred from homology"/>
<dbReference type="RefSeq" id="WP_378134052.1">
    <property type="nucleotide sequence ID" value="NZ_JBHSMI010000025.1"/>
</dbReference>
<evidence type="ECO:0000256" key="5">
    <source>
        <dbReference type="ARBA" id="ARBA00022989"/>
    </source>
</evidence>
<dbReference type="PANTHER" id="PTHR43744:SF8">
    <property type="entry name" value="SN-GLYCEROL-3-PHOSPHATE TRANSPORT SYSTEM PERMEASE PROTEIN UGPE"/>
    <property type="match status" value="1"/>
</dbReference>
<dbReference type="InterPro" id="IPR000515">
    <property type="entry name" value="MetI-like"/>
</dbReference>
<evidence type="ECO:0000256" key="3">
    <source>
        <dbReference type="ARBA" id="ARBA00022475"/>
    </source>
</evidence>
<sequence length="284" mass="32068">MTNVSATPKRSSSRLPGMLFEACMLVLAALVAVPFYYLFATTFKSPAEASVHPLRFPTGLNFDQYAEAWNAMNYLNVLKNNLVITVVSVLLVVLVSAMAAYPLARRRHAVNRFIFVLILSGIMVPYQMAIIPLFKLIKSLHLIDNQIGVILIYTFVFMPLATFIFNGFIRTIPVELEEAAKIDGCGTWRTYWQITFPLLRPATATIVILTSLNIWNDFIFPLLFLQSRDKGTILLEVYRNVGQFSTDWTKMFPMMVLGILPMLLFYLVMQKHIIKGIASGSIKG</sequence>
<organism evidence="9 10">
    <name type="scientific">Cohnella soli</name>
    <dbReference type="NCBI Taxonomy" id="425005"/>
    <lineage>
        <taxon>Bacteria</taxon>
        <taxon>Bacillati</taxon>
        <taxon>Bacillota</taxon>
        <taxon>Bacilli</taxon>
        <taxon>Bacillales</taxon>
        <taxon>Paenibacillaceae</taxon>
        <taxon>Cohnella</taxon>
    </lineage>
</organism>
<gene>
    <name evidence="9" type="ORF">ACFPOF_15195</name>
</gene>
<evidence type="ECO:0000256" key="4">
    <source>
        <dbReference type="ARBA" id="ARBA00022692"/>
    </source>
</evidence>
<keyword evidence="6 7" id="KW-0472">Membrane</keyword>
<reference evidence="10" key="1">
    <citation type="journal article" date="2019" name="Int. J. Syst. Evol. Microbiol.">
        <title>The Global Catalogue of Microorganisms (GCM) 10K type strain sequencing project: providing services to taxonomists for standard genome sequencing and annotation.</title>
        <authorList>
            <consortium name="The Broad Institute Genomics Platform"/>
            <consortium name="The Broad Institute Genome Sequencing Center for Infectious Disease"/>
            <person name="Wu L."/>
            <person name="Ma J."/>
        </authorList>
    </citation>
    <scope>NUCLEOTIDE SEQUENCE [LARGE SCALE GENOMIC DNA]</scope>
    <source>
        <strain evidence="10">CGMCC 1.18575</strain>
    </source>
</reference>
<evidence type="ECO:0000256" key="2">
    <source>
        <dbReference type="ARBA" id="ARBA00022448"/>
    </source>
</evidence>
<accession>A0ABW0HUP0</accession>
<comment type="similarity">
    <text evidence="7">Belongs to the binding-protein-dependent transport system permease family.</text>
</comment>
<feature type="transmembrane region" description="Helical" evidence="7">
    <location>
        <begin position="113"/>
        <end position="134"/>
    </location>
</feature>
<dbReference type="PANTHER" id="PTHR43744">
    <property type="entry name" value="ABC TRANSPORTER PERMEASE PROTEIN MG189-RELATED-RELATED"/>
    <property type="match status" value="1"/>
</dbReference>
<feature type="transmembrane region" description="Helical" evidence="7">
    <location>
        <begin position="18"/>
        <end position="39"/>
    </location>
</feature>
<evidence type="ECO:0000256" key="6">
    <source>
        <dbReference type="ARBA" id="ARBA00023136"/>
    </source>
</evidence>
<dbReference type="Proteomes" id="UP001596113">
    <property type="component" value="Unassembled WGS sequence"/>
</dbReference>
<comment type="subcellular location">
    <subcellularLocation>
        <location evidence="1 7">Cell membrane</location>
        <topology evidence="1 7">Multi-pass membrane protein</topology>
    </subcellularLocation>
</comment>
<dbReference type="EMBL" id="JBHSMI010000025">
    <property type="protein sequence ID" value="MFC5404088.1"/>
    <property type="molecule type" value="Genomic_DNA"/>
</dbReference>
<feature type="domain" description="ABC transmembrane type-1" evidence="8">
    <location>
        <begin position="78"/>
        <end position="269"/>
    </location>
</feature>
<evidence type="ECO:0000256" key="1">
    <source>
        <dbReference type="ARBA" id="ARBA00004651"/>
    </source>
</evidence>